<keyword evidence="3 4" id="KW-0413">Isomerase</keyword>
<dbReference type="RefSeq" id="WP_090649511.1">
    <property type="nucleotide sequence ID" value="NZ_CBCRYE010000003.1"/>
</dbReference>
<evidence type="ECO:0000256" key="1">
    <source>
        <dbReference type="ARBA" id="ARBA00001470"/>
    </source>
</evidence>
<comment type="function">
    <text evidence="4">Catalyzes the reversible epimerization of cellobiose to 4-O-beta-D-glucopyranosyl-D-mannose (Glc-Man).</text>
</comment>
<dbReference type="Proteomes" id="UP000199150">
    <property type="component" value="Unassembled WGS sequence"/>
</dbReference>
<dbReference type="Pfam" id="PF07221">
    <property type="entry name" value="GlcNAc_2-epim"/>
    <property type="match status" value="1"/>
</dbReference>
<dbReference type="Gene3D" id="1.50.10.10">
    <property type="match status" value="1"/>
</dbReference>
<comment type="similarity">
    <text evidence="2">Belongs to the N-acylglucosamine 2-epimerase family.</text>
</comment>
<reference evidence="6" key="1">
    <citation type="submission" date="2016-10" db="EMBL/GenBank/DDBJ databases">
        <authorList>
            <person name="Varghese N."/>
            <person name="Submissions S."/>
        </authorList>
    </citation>
    <scope>NUCLEOTIDE SEQUENCE [LARGE SCALE GENOMIC DNA]</scope>
    <source>
        <strain evidence="6">CGMCC 1.3431</strain>
    </source>
</reference>
<comment type="similarity">
    <text evidence="4">Belongs to the cellobiose 2-epimerase family.</text>
</comment>
<sequence>MKLREDARAEGLRLLDWWASHLVDDCGGFYGEVDADDRPVPEASKSIILNTRLLWFFSAMAGKGDARAAGLARRAADYIRTYFHDAEQGGLYWLLKADGRPEDTRKQAYAQAFAVYAFAEYYHATGDAAALTFARDLQALIEAKYWDSERGGYIEALNRAWNPPADQRLSDKDLDAPKTMNTHLHVLEAYSRLHGVAPTEDTRAALYRILTVFLDRFVAPDGHLRLFFDMAWNDLTLSISYGHDIEASWLIWEAAEALDDKALLERARPIVLALAGTARREGMSEGGAFSYEKSFDGHTDPDGEWWEQAEALVGFVNAWQMTGEANWLEAAEKVWAYTKTQYGAGGVSEWTWYAASASKDKIYKAGQWKCPYHNGRAMIEVARQLRKT</sequence>
<evidence type="ECO:0000313" key="6">
    <source>
        <dbReference type="Proteomes" id="UP000199150"/>
    </source>
</evidence>
<evidence type="ECO:0000256" key="4">
    <source>
        <dbReference type="HAMAP-Rule" id="MF_00929"/>
    </source>
</evidence>
<proteinExistence type="inferred from homology"/>
<dbReference type="SUPFAM" id="SSF48208">
    <property type="entry name" value="Six-hairpin glycosidases"/>
    <property type="match status" value="1"/>
</dbReference>
<protein>
    <recommendedName>
        <fullName evidence="4">Cellobiose 2-epimerase</fullName>
        <shortName evidence="4">CE</shortName>
        <ecNumber evidence="4">5.1.3.11</ecNumber>
    </recommendedName>
</protein>
<dbReference type="GO" id="GO:0005975">
    <property type="term" value="P:carbohydrate metabolic process"/>
    <property type="evidence" value="ECO:0007669"/>
    <property type="project" value="InterPro"/>
</dbReference>
<dbReference type="EMBL" id="FMTS01000005">
    <property type="protein sequence ID" value="SCW72345.1"/>
    <property type="molecule type" value="Genomic_DNA"/>
</dbReference>
<accession>A0A1G4SUS6</accession>
<dbReference type="OrthoDB" id="5141876at2"/>
<dbReference type="EC" id="5.1.3.11" evidence="4"/>
<evidence type="ECO:0000256" key="3">
    <source>
        <dbReference type="ARBA" id="ARBA00023235"/>
    </source>
</evidence>
<evidence type="ECO:0000313" key="5">
    <source>
        <dbReference type="EMBL" id="SCW72345.1"/>
    </source>
</evidence>
<comment type="catalytic activity">
    <reaction evidence="1 4">
        <text>D-cellobiose = beta-D-glucosyl-(1-&gt;4)-D-mannopyranose</text>
        <dbReference type="Rhea" id="RHEA:23384"/>
        <dbReference type="ChEBI" id="CHEBI:17057"/>
        <dbReference type="ChEBI" id="CHEBI:47931"/>
        <dbReference type="EC" id="5.1.3.11"/>
    </reaction>
</comment>
<dbReference type="InterPro" id="IPR010819">
    <property type="entry name" value="AGE/CE"/>
</dbReference>
<dbReference type="PANTHER" id="PTHR15108">
    <property type="entry name" value="N-ACYLGLUCOSAMINE-2-EPIMERASE"/>
    <property type="match status" value="1"/>
</dbReference>
<organism evidence="5 6">
    <name type="scientific">Asticcacaulis taihuensis</name>
    <dbReference type="NCBI Taxonomy" id="260084"/>
    <lineage>
        <taxon>Bacteria</taxon>
        <taxon>Pseudomonadati</taxon>
        <taxon>Pseudomonadota</taxon>
        <taxon>Alphaproteobacteria</taxon>
        <taxon>Caulobacterales</taxon>
        <taxon>Caulobacteraceae</taxon>
        <taxon>Asticcacaulis</taxon>
    </lineage>
</organism>
<dbReference type="GO" id="GO:0047736">
    <property type="term" value="F:cellobiose epimerase activity"/>
    <property type="evidence" value="ECO:0007669"/>
    <property type="project" value="UniProtKB-UniRule"/>
</dbReference>
<evidence type="ECO:0000256" key="2">
    <source>
        <dbReference type="ARBA" id="ARBA00008558"/>
    </source>
</evidence>
<dbReference type="STRING" id="260084.SAMN02927928_2924"/>
<keyword evidence="6" id="KW-1185">Reference proteome</keyword>
<dbReference type="InterPro" id="IPR012341">
    <property type="entry name" value="6hp_glycosidase-like_sf"/>
</dbReference>
<dbReference type="InterPro" id="IPR008928">
    <property type="entry name" value="6-hairpin_glycosidase_sf"/>
</dbReference>
<dbReference type="InterPro" id="IPR028584">
    <property type="entry name" value="Cellobiose_2_epim"/>
</dbReference>
<dbReference type="AlphaFoldDB" id="A0A1G4SUS6"/>
<dbReference type="HAMAP" id="MF_00929">
    <property type="entry name" value="Cellobiose_2_epim"/>
    <property type="match status" value="1"/>
</dbReference>
<gene>
    <name evidence="5" type="ORF">SAMN02927928_2924</name>
</gene>
<name>A0A1G4SUS6_9CAUL</name>